<dbReference type="InterPro" id="IPR016132">
    <property type="entry name" value="Phyto_chromo_attachment"/>
</dbReference>
<evidence type="ECO:0000256" key="13">
    <source>
        <dbReference type="ARBA" id="ARBA00023136"/>
    </source>
</evidence>
<dbReference type="InterPro" id="IPR050482">
    <property type="entry name" value="Sensor_HK_TwoCompSys"/>
</dbReference>
<keyword evidence="11 14" id="KW-1133">Transmembrane helix</keyword>
<evidence type="ECO:0000256" key="6">
    <source>
        <dbReference type="ARBA" id="ARBA00022679"/>
    </source>
</evidence>
<comment type="subcellular location">
    <subcellularLocation>
        <location evidence="2">Membrane</location>
        <topology evidence="2">Multi-pass membrane protein</topology>
    </subcellularLocation>
</comment>
<dbReference type="InterPro" id="IPR029016">
    <property type="entry name" value="GAF-like_dom_sf"/>
</dbReference>
<evidence type="ECO:0000256" key="4">
    <source>
        <dbReference type="ARBA" id="ARBA00012438"/>
    </source>
</evidence>
<dbReference type="Pfam" id="PF01590">
    <property type="entry name" value="GAF"/>
    <property type="match status" value="1"/>
</dbReference>
<dbReference type="SUPFAM" id="SSF55874">
    <property type="entry name" value="ATPase domain of HSP90 chaperone/DNA topoisomerase II/histidine kinase"/>
    <property type="match status" value="1"/>
</dbReference>
<keyword evidence="9" id="KW-0418">Kinase</keyword>
<dbReference type="InterPro" id="IPR011712">
    <property type="entry name" value="Sig_transdc_His_kin_sub3_dim/P"/>
</dbReference>
<feature type="transmembrane region" description="Helical" evidence="14">
    <location>
        <begin position="38"/>
        <end position="57"/>
    </location>
</feature>
<dbReference type="InterPro" id="IPR036890">
    <property type="entry name" value="HATPase_C_sf"/>
</dbReference>
<evidence type="ECO:0000256" key="11">
    <source>
        <dbReference type="ARBA" id="ARBA00022989"/>
    </source>
</evidence>
<dbReference type="Gene3D" id="3.30.565.10">
    <property type="entry name" value="Histidine kinase-like ATPase, C-terminal domain"/>
    <property type="match status" value="1"/>
</dbReference>
<keyword evidence="5" id="KW-0597">Phosphoprotein</keyword>
<organism evidence="16 17">
    <name type="scientific">Nocardioides aestuarii</name>
    <dbReference type="NCBI Taxonomy" id="252231"/>
    <lineage>
        <taxon>Bacteria</taxon>
        <taxon>Bacillati</taxon>
        <taxon>Actinomycetota</taxon>
        <taxon>Actinomycetes</taxon>
        <taxon>Propionibacteriales</taxon>
        <taxon>Nocardioidaceae</taxon>
        <taxon>Nocardioides</taxon>
    </lineage>
</organism>
<dbReference type="RefSeq" id="WP_343916046.1">
    <property type="nucleotide sequence ID" value="NZ_BAAAJT010000002.1"/>
</dbReference>
<keyword evidence="6" id="KW-0808">Transferase</keyword>
<evidence type="ECO:0000259" key="15">
    <source>
        <dbReference type="PROSITE" id="PS50046"/>
    </source>
</evidence>
<dbReference type="SMART" id="SM00387">
    <property type="entry name" value="HATPase_c"/>
    <property type="match status" value="1"/>
</dbReference>
<evidence type="ECO:0000256" key="12">
    <source>
        <dbReference type="ARBA" id="ARBA00023012"/>
    </source>
</evidence>
<evidence type="ECO:0000256" key="1">
    <source>
        <dbReference type="ARBA" id="ARBA00000085"/>
    </source>
</evidence>
<dbReference type="Pfam" id="PF07730">
    <property type="entry name" value="HisKA_3"/>
    <property type="match status" value="1"/>
</dbReference>
<dbReference type="Gene3D" id="1.20.5.1930">
    <property type="match status" value="1"/>
</dbReference>
<dbReference type="Proteomes" id="UP001597351">
    <property type="component" value="Unassembled WGS sequence"/>
</dbReference>
<evidence type="ECO:0000256" key="9">
    <source>
        <dbReference type="ARBA" id="ARBA00022777"/>
    </source>
</evidence>
<comment type="caution">
    <text evidence="16">The sequence shown here is derived from an EMBL/GenBank/DDBJ whole genome shotgun (WGS) entry which is preliminary data.</text>
</comment>
<comment type="similarity">
    <text evidence="3">In the N-terminal section; belongs to the phytochrome family.</text>
</comment>
<dbReference type="Pfam" id="PF13493">
    <property type="entry name" value="DUF4118"/>
    <property type="match status" value="1"/>
</dbReference>
<dbReference type="InterPro" id="IPR003594">
    <property type="entry name" value="HATPase_dom"/>
</dbReference>
<dbReference type="Gene3D" id="1.20.120.620">
    <property type="entry name" value="Backbone structure of the membrane domain of e. Coli histidine kinase receptor kdpd"/>
    <property type="match status" value="1"/>
</dbReference>
<dbReference type="InterPro" id="IPR003018">
    <property type="entry name" value="GAF"/>
</dbReference>
<gene>
    <name evidence="16" type="ORF">ACFSDE_04995</name>
</gene>
<reference evidence="17" key="1">
    <citation type="journal article" date="2019" name="Int. J. Syst. Evol. Microbiol.">
        <title>The Global Catalogue of Microorganisms (GCM) 10K type strain sequencing project: providing services to taxonomists for standard genome sequencing and annotation.</title>
        <authorList>
            <consortium name="The Broad Institute Genomics Platform"/>
            <consortium name="The Broad Institute Genome Sequencing Center for Infectious Disease"/>
            <person name="Wu L."/>
            <person name="Ma J."/>
        </authorList>
    </citation>
    <scope>NUCLEOTIDE SEQUENCE [LARGE SCALE GENOMIC DNA]</scope>
    <source>
        <strain evidence="17">CGMCC 1.12477</strain>
    </source>
</reference>
<feature type="domain" description="Phytochrome chromophore attachment site" evidence="15">
    <location>
        <begin position="148"/>
        <end position="282"/>
    </location>
</feature>
<evidence type="ECO:0000313" key="16">
    <source>
        <dbReference type="EMBL" id="MFD1946137.1"/>
    </source>
</evidence>
<evidence type="ECO:0000256" key="3">
    <source>
        <dbReference type="ARBA" id="ARBA00006402"/>
    </source>
</evidence>
<evidence type="ECO:0000256" key="10">
    <source>
        <dbReference type="ARBA" id="ARBA00022840"/>
    </source>
</evidence>
<dbReference type="SMART" id="SM00065">
    <property type="entry name" value="GAF"/>
    <property type="match status" value="1"/>
</dbReference>
<feature type="transmembrane region" description="Helical" evidence="14">
    <location>
        <begin position="12"/>
        <end position="32"/>
    </location>
</feature>
<dbReference type="PANTHER" id="PTHR24421">
    <property type="entry name" value="NITRATE/NITRITE SENSOR PROTEIN NARX-RELATED"/>
    <property type="match status" value="1"/>
</dbReference>
<feature type="transmembrane region" description="Helical" evidence="14">
    <location>
        <begin position="64"/>
        <end position="81"/>
    </location>
</feature>
<dbReference type="CDD" id="cd16917">
    <property type="entry name" value="HATPase_UhpB-NarQ-NarX-like"/>
    <property type="match status" value="1"/>
</dbReference>
<evidence type="ECO:0000256" key="2">
    <source>
        <dbReference type="ARBA" id="ARBA00004141"/>
    </source>
</evidence>
<dbReference type="PROSITE" id="PS50046">
    <property type="entry name" value="PHYTOCHROME_2"/>
    <property type="match status" value="1"/>
</dbReference>
<dbReference type="PANTHER" id="PTHR24421:SF10">
    <property type="entry name" value="NITRATE_NITRITE SENSOR PROTEIN NARQ"/>
    <property type="match status" value="1"/>
</dbReference>
<evidence type="ECO:0000313" key="17">
    <source>
        <dbReference type="Proteomes" id="UP001597351"/>
    </source>
</evidence>
<dbReference type="InterPro" id="IPR025201">
    <property type="entry name" value="KdpD_TM"/>
</dbReference>
<dbReference type="Pfam" id="PF02518">
    <property type="entry name" value="HATPase_c"/>
    <property type="match status" value="1"/>
</dbReference>
<evidence type="ECO:0000256" key="8">
    <source>
        <dbReference type="ARBA" id="ARBA00022741"/>
    </source>
</evidence>
<keyword evidence="10" id="KW-0067">ATP-binding</keyword>
<dbReference type="EMBL" id="JBHUGD010000003">
    <property type="protein sequence ID" value="MFD1946137.1"/>
    <property type="molecule type" value="Genomic_DNA"/>
</dbReference>
<evidence type="ECO:0000256" key="7">
    <source>
        <dbReference type="ARBA" id="ARBA00022692"/>
    </source>
</evidence>
<keyword evidence="13 14" id="KW-0472">Membrane</keyword>
<keyword evidence="17" id="KW-1185">Reference proteome</keyword>
<dbReference type="InterPro" id="IPR038318">
    <property type="entry name" value="KdpD_sf"/>
</dbReference>
<proteinExistence type="inferred from homology"/>
<name>A0ABW4TK85_9ACTN</name>
<accession>A0ABW4TK85</accession>
<protein>
    <recommendedName>
        <fullName evidence="4">histidine kinase</fullName>
        <ecNumber evidence="4">2.7.13.3</ecNumber>
    </recommendedName>
</protein>
<dbReference type="SUPFAM" id="SSF55781">
    <property type="entry name" value="GAF domain-like"/>
    <property type="match status" value="1"/>
</dbReference>
<keyword evidence="12" id="KW-0902">Two-component regulatory system</keyword>
<keyword evidence="8" id="KW-0547">Nucleotide-binding</keyword>
<dbReference type="Gene3D" id="3.30.450.40">
    <property type="match status" value="1"/>
</dbReference>
<keyword evidence="7 14" id="KW-0812">Transmembrane</keyword>
<evidence type="ECO:0000256" key="5">
    <source>
        <dbReference type="ARBA" id="ARBA00022553"/>
    </source>
</evidence>
<sequence>MATTSPKRRITSHVLGSLVAGLGWFGLSATVISGLPQVPGVAVALLGADIVLVVVLARRLDLPIAITVGVASAVALDWYAIPPTHRNLMPDASNTLALGSYLLMGSLLGELAVRARQRAVDAESARLELEGEQAALRRVATLVARETPSAEVFARVTEEVGRILGVDLALMLRYETDATATVVASWSNDLPWLASGTRLVPDGDSIAARVRDTGTSAAIADFAQVTGELAEVLRGYGVRASVGSPIMVAGGVWGALVAASTTRSLPDDGGSRLSEFTELVASAVANAHSRTELNDSRRRIVAAGDEARRLIERDLHDGVQQRLVSLALGVRLVRDLVRDGEDARAHLEAIESELTGTMEELRELSHGIHPAILSEGGLRPAVAALARRSALPVEVVVSGTAHRAPAEVEVAVYFVAAETLSNVAKHAAASSVRLELALEPHHALLVVTDDGRGGADLGAGTGLVGLADRVHALGGDLELSSPRGQGTTLRVRVPWVGQPGDAVQDQPEGST</sequence>
<comment type="catalytic activity">
    <reaction evidence="1">
        <text>ATP + protein L-histidine = ADP + protein N-phospho-L-histidine.</text>
        <dbReference type="EC" id="2.7.13.3"/>
    </reaction>
</comment>
<evidence type="ECO:0000256" key="14">
    <source>
        <dbReference type="SAM" id="Phobius"/>
    </source>
</evidence>
<dbReference type="EC" id="2.7.13.3" evidence="4"/>